<organism evidence="2 3">
    <name type="scientific">Desulfuromonas acetoxidans (strain DSM 684 / 11070)</name>
    <dbReference type="NCBI Taxonomy" id="281689"/>
    <lineage>
        <taxon>Bacteria</taxon>
        <taxon>Pseudomonadati</taxon>
        <taxon>Thermodesulfobacteriota</taxon>
        <taxon>Desulfuromonadia</taxon>
        <taxon>Desulfuromonadales</taxon>
        <taxon>Desulfuromonadaceae</taxon>
        <taxon>Desulfuromonas</taxon>
    </lineage>
</organism>
<dbReference type="PROSITE" id="PS50889">
    <property type="entry name" value="S4"/>
    <property type="match status" value="1"/>
</dbReference>
<accession>Q1K491</accession>
<dbReference type="GO" id="GO:0003723">
    <property type="term" value="F:RNA binding"/>
    <property type="evidence" value="ECO:0007669"/>
    <property type="project" value="UniProtKB-KW"/>
</dbReference>
<sequence length="70" mass="7816">MSLVFDLEGHDYIELNNLLKVTGLCHSGGLAKRLIEDGEVRVDGQVESRKRCKIRSGQVVEFSGEQIDVK</sequence>
<keyword evidence="1" id="KW-0694">RNA-binding</keyword>
<reference evidence="2" key="2">
    <citation type="submission" date="2006-05" db="EMBL/GenBank/DDBJ databases">
        <title>Sequencing of the draft genome and assembly of Desulfuromonas acetoxidans DSM 684.</title>
        <authorList>
            <consortium name="US DOE Joint Genome Institute (JGI-PGF)"/>
            <person name="Copeland A."/>
            <person name="Lucas S."/>
            <person name="Lapidus A."/>
            <person name="Barry K."/>
            <person name="Detter J.C."/>
            <person name="Glavina del Rio T."/>
            <person name="Hammon N."/>
            <person name="Israni S."/>
            <person name="Dalin E."/>
            <person name="Tice H."/>
            <person name="Bruce D."/>
            <person name="Pitluck S."/>
            <person name="Richardson P."/>
        </authorList>
    </citation>
    <scope>NUCLEOTIDE SEQUENCE [LARGE SCALE GENOMIC DNA]</scope>
    <source>
        <strain evidence="2">DSM 684</strain>
    </source>
</reference>
<dbReference type="RefSeq" id="WP_005997436.1">
    <property type="nucleotide sequence ID" value="NZ_AAEW02000001.1"/>
</dbReference>
<protein>
    <submittedName>
        <fullName evidence="2">RNA-binding S4</fullName>
    </submittedName>
</protein>
<name>Q1K491_DESA6</name>
<evidence type="ECO:0000256" key="1">
    <source>
        <dbReference type="PROSITE-ProRule" id="PRU00182"/>
    </source>
</evidence>
<dbReference type="Gene3D" id="3.10.290.10">
    <property type="entry name" value="RNA-binding S4 domain"/>
    <property type="match status" value="1"/>
</dbReference>
<dbReference type="InterPro" id="IPR036986">
    <property type="entry name" value="S4_RNA-bd_sf"/>
</dbReference>
<evidence type="ECO:0000313" key="3">
    <source>
        <dbReference type="Proteomes" id="UP000005695"/>
    </source>
</evidence>
<evidence type="ECO:0000313" key="2">
    <source>
        <dbReference type="EMBL" id="EAT17212.1"/>
    </source>
</evidence>
<proteinExistence type="predicted"/>
<dbReference type="OrthoDB" id="9802835at2"/>
<comment type="caution">
    <text evidence="2">The sequence shown here is derived from an EMBL/GenBank/DDBJ whole genome shotgun (WGS) entry which is preliminary data.</text>
</comment>
<reference evidence="2" key="1">
    <citation type="submission" date="2006-05" db="EMBL/GenBank/DDBJ databases">
        <title>Annotation of the draft genome assembly of Desulfuromonas acetoxidans DSM 684.</title>
        <authorList>
            <consortium name="US DOE Joint Genome Institute (JGI-ORNL)"/>
            <person name="Larimer F."/>
            <person name="Land M."/>
            <person name="Hauser L."/>
        </authorList>
    </citation>
    <scope>NUCLEOTIDE SEQUENCE [LARGE SCALE GENOMIC DNA]</scope>
    <source>
        <strain evidence="2">DSM 684</strain>
    </source>
</reference>
<dbReference type="AlphaFoldDB" id="Q1K491"/>
<keyword evidence="3" id="KW-1185">Reference proteome</keyword>
<gene>
    <name evidence="2" type="ORF">Dace_3078</name>
</gene>
<dbReference type="Proteomes" id="UP000005695">
    <property type="component" value="Unassembled WGS sequence"/>
</dbReference>
<dbReference type="CDD" id="cd00165">
    <property type="entry name" value="S4"/>
    <property type="match status" value="1"/>
</dbReference>
<dbReference type="EMBL" id="AAEW02000001">
    <property type="protein sequence ID" value="EAT17212.1"/>
    <property type="molecule type" value="Genomic_DNA"/>
</dbReference>
<dbReference type="SUPFAM" id="SSF55174">
    <property type="entry name" value="Alpha-L RNA-binding motif"/>
    <property type="match status" value="1"/>
</dbReference>
<dbReference type="Pfam" id="PF13275">
    <property type="entry name" value="S4_2"/>
    <property type="match status" value="1"/>
</dbReference>